<evidence type="ECO:0000259" key="2">
    <source>
        <dbReference type="PROSITE" id="PS50112"/>
    </source>
</evidence>
<dbReference type="InterPro" id="IPR043128">
    <property type="entry name" value="Rev_trsase/Diguanyl_cyclase"/>
</dbReference>
<dbReference type="PANTHER" id="PTHR44757">
    <property type="entry name" value="DIGUANYLATE CYCLASE DGCP"/>
    <property type="match status" value="1"/>
</dbReference>
<dbReference type="Pfam" id="PF00990">
    <property type="entry name" value="GGDEF"/>
    <property type="match status" value="1"/>
</dbReference>
<feature type="domain" description="EAL" evidence="4">
    <location>
        <begin position="551"/>
        <end position="805"/>
    </location>
</feature>
<dbReference type="CDD" id="cd01948">
    <property type="entry name" value="EAL"/>
    <property type="match status" value="1"/>
</dbReference>
<name>A0A944DID6_DENI1</name>
<dbReference type="CDD" id="cd00130">
    <property type="entry name" value="PAS"/>
    <property type="match status" value="2"/>
</dbReference>
<dbReference type="InterPro" id="IPR029787">
    <property type="entry name" value="Nucleotide_cyclase"/>
</dbReference>
<dbReference type="Pfam" id="PF00989">
    <property type="entry name" value="PAS"/>
    <property type="match status" value="1"/>
</dbReference>
<feature type="domain" description="PAC" evidence="3">
    <location>
        <begin position="188"/>
        <end position="239"/>
    </location>
</feature>
<dbReference type="CDD" id="cd01949">
    <property type="entry name" value="GGDEF"/>
    <property type="match status" value="1"/>
</dbReference>
<feature type="domain" description="PAC" evidence="3">
    <location>
        <begin position="325"/>
        <end position="377"/>
    </location>
</feature>
<dbReference type="EMBL" id="JAEKFT010000029">
    <property type="protein sequence ID" value="MBT0963438.1"/>
    <property type="molecule type" value="Genomic_DNA"/>
</dbReference>
<dbReference type="SMART" id="SM00086">
    <property type="entry name" value="PAC"/>
    <property type="match status" value="2"/>
</dbReference>
<evidence type="ECO:0000313" key="7">
    <source>
        <dbReference type="Proteomes" id="UP000694660"/>
    </source>
</evidence>
<dbReference type="InterPro" id="IPR035919">
    <property type="entry name" value="EAL_sf"/>
</dbReference>
<evidence type="ECO:0000259" key="5">
    <source>
        <dbReference type="PROSITE" id="PS50887"/>
    </source>
</evidence>
<dbReference type="SMART" id="SM00091">
    <property type="entry name" value="PAS"/>
    <property type="match status" value="2"/>
</dbReference>
<comment type="catalytic activity">
    <reaction evidence="1">
        <text>3',3'-c-di-GMP + H2O = 5'-phosphoguanylyl(3'-&gt;5')guanosine + H(+)</text>
        <dbReference type="Rhea" id="RHEA:24902"/>
        <dbReference type="ChEBI" id="CHEBI:15377"/>
        <dbReference type="ChEBI" id="CHEBI:15378"/>
        <dbReference type="ChEBI" id="CHEBI:58754"/>
        <dbReference type="ChEBI" id="CHEBI:58805"/>
        <dbReference type="EC" id="3.1.4.52"/>
    </reaction>
    <physiologicalReaction direction="left-to-right" evidence="1">
        <dbReference type="Rhea" id="RHEA:24903"/>
    </physiologicalReaction>
</comment>
<dbReference type="InterPro" id="IPR000160">
    <property type="entry name" value="GGDEF_dom"/>
</dbReference>
<dbReference type="Gene3D" id="3.30.450.20">
    <property type="entry name" value="PAS domain"/>
    <property type="match status" value="2"/>
</dbReference>
<dbReference type="Pfam" id="PF00563">
    <property type="entry name" value="EAL"/>
    <property type="match status" value="1"/>
</dbReference>
<dbReference type="InterPro" id="IPR035965">
    <property type="entry name" value="PAS-like_dom_sf"/>
</dbReference>
<dbReference type="Gene3D" id="3.20.20.450">
    <property type="entry name" value="EAL domain"/>
    <property type="match status" value="1"/>
</dbReference>
<sequence length="810" mass="88843">MPLALTVADRAAYRVERVTGLADALARLNQDGFDVVVLDGALPDRHQSVAALRQATPHALILRFSAEHEGGIEWRVVGDGTQGRITRDDADADGFLPTLATLVAHRANQEALHLSEARFRSISEASPLGIFVSDDQGACIYTNPAYHEISGLNFGETHGTDWSMAIHPDDRPGVLAQWHDALRNQTPFQAEVRFVRGDGSVVWTRLNRAVTQDGAMCLGHVETVEDISQRKATEAVLRAAEDDLFAERERAQVTLNSIGDAVLSTNMQGSVTYLNSAAETMTGWPLADALGRPLAEVFRIVDGTTRQNAPNPAQRAISEDRTVGLAANCLLIRRDGTESAIEDSAAPIHNRDGQVAGAVIVFHDVSKSHAAAIKLAHLAQHDFLTGLPNRVLLTERISQAIGLAHRHHAQAALLFIDLDHFKNINDSLGHGVGDQMLKAVAERLSRCVRATDTVGRLGGDEFLILLPEIDQPEDTVWVAEKILASLATPFLIGEHELHVTPSIGIGIYPDDGIDVDTMMQSADTAMYHAKSKGRNNHQFFTSEMNARVVRRLAIESRLHRALKQGEFELYYQPKMDLVSGKMTGAEALIRWHDPELGLVVPEQFMAIAEECGLIVPIGRWVLREACRQVQTWLANGLHAVPVAVNISALEFRHKDFLTSFALTLKETGVPPRFVQVELTESLLMHNAESSMAVLRALKRMGIALVIDDFGTGYSSLSYLKQFPIDTLKIDQSFVRDIVSDGDDASIVSAVIGMGIKLKRRVIAEGVETQEQRAFLLAQHCDEAQGYLFGYPVPAKEFALSLDQQVHGLRE</sequence>
<dbReference type="PROSITE" id="PS50113">
    <property type="entry name" value="PAC"/>
    <property type="match status" value="2"/>
</dbReference>
<dbReference type="InterPro" id="IPR001610">
    <property type="entry name" value="PAC"/>
</dbReference>
<dbReference type="InterPro" id="IPR052155">
    <property type="entry name" value="Biofilm_reg_signaling"/>
</dbReference>
<dbReference type="AlphaFoldDB" id="A0A944DID6"/>
<dbReference type="FunFam" id="3.30.70.270:FF:000001">
    <property type="entry name" value="Diguanylate cyclase domain protein"/>
    <property type="match status" value="1"/>
</dbReference>
<feature type="domain" description="GGDEF" evidence="5">
    <location>
        <begin position="409"/>
        <end position="542"/>
    </location>
</feature>
<dbReference type="GO" id="GO:0071111">
    <property type="term" value="F:cyclic-guanylate-specific phosphodiesterase activity"/>
    <property type="evidence" value="ECO:0007669"/>
    <property type="project" value="UniProtKB-EC"/>
</dbReference>
<dbReference type="SUPFAM" id="SSF55785">
    <property type="entry name" value="PYP-like sensor domain (PAS domain)"/>
    <property type="match status" value="2"/>
</dbReference>
<evidence type="ECO:0000313" key="6">
    <source>
        <dbReference type="EMBL" id="MBT0963438.1"/>
    </source>
</evidence>
<dbReference type="FunFam" id="3.20.20.450:FF:000001">
    <property type="entry name" value="Cyclic di-GMP phosphodiesterase yahA"/>
    <property type="match status" value="1"/>
</dbReference>
<dbReference type="SMART" id="SM00267">
    <property type="entry name" value="GGDEF"/>
    <property type="match status" value="1"/>
</dbReference>
<dbReference type="PIRSF" id="PIRSF005925">
    <property type="entry name" value="Dos"/>
    <property type="match status" value="1"/>
</dbReference>
<dbReference type="GO" id="GO:0006355">
    <property type="term" value="P:regulation of DNA-templated transcription"/>
    <property type="evidence" value="ECO:0007669"/>
    <property type="project" value="InterPro"/>
</dbReference>
<reference evidence="7" key="1">
    <citation type="journal article" date="2022" name="ISME J.">
        <title>Genetic and phylogenetic analysis of dissimilatory iodate-reducing bacteria identifies potential niches across the world's oceans.</title>
        <authorList>
            <person name="Reyes-Umana V."/>
            <person name="Henning Z."/>
            <person name="Lee K."/>
            <person name="Barnum T.P."/>
            <person name="Coates J.D."/>
        </authorList>
    </citation>
    <scope>NUCLEOTIDE SEQUENCE [LARGE SCALE GENOMIC DNA]</scope>
    <source>
        <strain evidence="7">IR12</strain>
    </source>
</reference>
<dbReference type="PROSITE" id="PS50112">
    <property type="entry name" value="PAS"/>
    <property type="match status" value="2"/>
</dbReference>
<dbReference type="SUPFAM" id="SSF141868">
    <property type="entry name" value="EAL domain-like"/>
    <property type="match status" value="1"/>
</dbReference>
<evidence type="ECO:0000259" key="4">
    <source>
        <dbReference type="PROSITE" id="PS50883"/>
    </source>
</evidence>
<feature type="domain" description="PAS" evidence="2">
    <location>
        <begin position="115"/>
        <end position="185"/>
    </location>
</feature>
<dbReference type="InterPro" id="IPR001633">
    <property type="entry name" value="EAL_dom"/>
</dbReference>
<dbReference type="SUPFAM" id="SSF52172">
    <property type="entry name" value="CheY-like"/>
    <property type="match status" value="1"/>
</dbReference>
<feature type="domain" description="PAS" evidence="2">
    <location>
        <begin position="247"/>
        <end position="320"/>
    </location>
</feature>
<keyword evidence="7" id="KW-1185">Reference proteome</keyword>
<dbReference type="InterPro" id="IPR013767">
    <property type="entry name" value="PAS_fold"/>
</dbReference>
<dbReference type="SUPFAM" id="SSF55073">
    <property type="entry name" value="Nucleotide cyclase"/>
    <property type="match status" value="1"/>
</dbReference>
<dbReference type="Gene3D" id="3.30.70.270">
    <property type="match status" value="1"/>
</dbReference>
<gene>
    <name evidence="6" type="ORF">I8J34_19815</name>
</gene>
<dbReference type="InterPro" id="IPR011006">
    <property type="entry name" value="CheY-like_superfamily"/>
</dbReference>
<dbReference type="InterPro" id="IPR000700">
    <property type="entry name" value="PAS-assoc_C"/>
</dbReference>
<dbReference type="NCBIfam" id="TIGR00229">
    <property type="entry name" value="sensory_box"/>
    <property type="match status" value="2"/>
</dbReference>
<dbReference type="Proteomes" id="UP000694660">
    <property type="component" value="Unassembled WGS sequence"/>
</dbReference>
<organism evidence="6 7">
    <name type="scientific">Denitromonas iodatirespirans</name>
    <dbReference type="NCBI Taxonomy" id="2795389"/>
    <lineage>
        <taxon>Bacteria</taxon>
        <taxon>Pseudomonadati</taxon>
        <taxon>Pseudomonadota</taxon>
        <taxon>Betaproteobacteria</taxon>
        <taxon>Rhodocyclales</taxon>
        <taxon>Zoogloeaceae</taxon>
        <taxon>Denitromonas</taxon>
    </lineage>
</organism>
<dbReference type="InterPro" id="IPR000014">
    <property type="entry name" value="PAS"/>
</dbReference>
<dbReference type="InterPro" id="IPR013655">
    <property type="entry name" value="PAS_fold_3"/>
</dbReference>
<dbReference type="Pfam" id="PF08447">
    <property type="entry name" value="PAS_3"/>
    <property type="match status" value="1"/>
</dbReference>
<proteinExistence type="predicted"/>
<protein>
    <submittedName>
        <fullName evidence="6">EAL domain-containing protein</fullName>
    </submittedName>
</protein>
<dbReference type="PANTHER" id="PTHR44757:SF4">
    <property type="entry name" value="DIGUANYLATE CYCLASE DGCE-RELATED"/>
    <property type="match status" value="1"/>
</dbReference>
<dbReference type="SMART" id="SM00052">
    <property type="entry name" value="EAL"/>
    <property type="match status" value="1"/>
</dbReference>
<evidence type="ECO:0000256" key="1">
    <source>
        <dbReference type="ARBA" id="ARBA00051114"/>
    </source>
</evidence>
<dbReference type="InterPro" id="IPR012226">
    <property type="entry name" value="Diguanyl_cyclase/Pdiesterase"/>
</dbReference>
<comment type="caution">
    <text evidence="6">The sequence shown here is derived from an EMBL/GenBank/DDBJ whole genome shotgun (WGS) entry which is preliminary data.</text>
</comment>
<dbReference type="RefSeq" id="WP_214363370.1">
    <property type="nucleotide sequence ID" value="NZ_JAEKFT010000029.1"/>
</dbReference>
<dbReference type="GO" id="GO:0071732">
    <property type="term" value="P:cellular response to nitric oxide"/>
    <property type="evidence" value="ECO:0007669"/>
    <property type="project" value="UniProtKB-ARBA"/>
</dbReference>
<dbReference type="PROSITE" id="PS50883">
    <property type="entry name" value="EAL"/>
    <property type="match status" value="1"/>
</dbReference>
<dbReference type="PROSITE" id="PS50887">
    <property type="entry name" value="GGDEF"/>
    <property type="match status" value="1"/>
</dbReference>
<evidence type="ECO:0000259" key="3">
    <source>
        <dbReference type="PROSITE" id="PS50113"/>
    </source>
</evidence>
<accession>A0A944DID6</accession>
<dbReference type="NCBIfam" id="TIGR00254">
    <property type="entry name" value="GGDEF"/>
    <property type="match status" value="1"/>
</dbReference>